<feature type="transmembrane region" description="Helical" evidence="7">
    <location>
        <begin position="20"/>
        <end position="38"/>
    </location>
</feature>
<keyword evidence="7" id="KW-0812">Transmembrane</keyword>
<protein>
    <submittedName>
        <fullName evidence="8">Lysophospholipid acyltransferase family protein</fullName>
    </submittedName>
</protein>
<dbReference type="PIRSF" id="PIRSF026649">
    <property type="entry name" value="MsbB"/>
    <property type="match status" value="1"/>
</dbReference>
<keyword evidence="3" id="KW-0997">Cell inner membrane</keyword>
<evidence type="ECO:0000256" key="7">
    <source>
        <dbReference type="SAM" id="Phobius"/>
    </source>
</evidence>
<evidence type="ECO:0000256" key="6">
    <source>
        <dbReference type="ARBA" id="ARBA00023315"/>
    </source>
</evidence>
<keyword evidence="4" id="KW-0808">Transferase</keyword>
<evidence type="ECO:0000313" key="8">
    <source>
        <dbReference type="EMBL" id="MBD1429339.1"/>
    </source>
</evidence>
<proteinExistence type="predicted"/>
<dbReference type="PANTHER" id="PTHR30606">
    <property type="entry name" value="LIPID A BIOSYNTHESIS LAUROYL ACYLTRANSFERASE"/>
    <property type="match status" value="1"/>
</dbReference>
<dbReference type="EMBL" id="JACOIJ010000010">
    <property type="protein sequence ID" value="MBD1429339.1"/>
    <property type="molecule type" value="Genomic_DNA"/>
</dbReference>
<dbReference type="InterPro" id="IPR004960">
    <property type="entry name" value="LipA_acyltrans"/>
</dbReference>
<name>A0ABR7YDE8_9SPHI</name>
<dbReference type="RefSeq" id="WP_190301895.1">
    <property type="nucleotide sequence ID" value="NZ_JACOIJ010000010.1"/>
</dbReference>
<evidence type="ECO:0000256" key="2">
    <source>
        <dbReference type="ARBA" id="ARBA00022475"/>
    </source>
</evidence>
<dbReference type="GO" id="GO:0016746">
    <property type="term" value="F:acyltransferase activity"/>
    <property type="evidence" value="ECO:0007669"/>
    <property type="project" value="UniProtKB-KW"/>
</dbReference>
<evidence type="ECO:0000256" key="4">
    <source>
        <dbReference type="ARBA" id="ARBA00022679"/>
    </source>
</evidence>
<evidence type="ECO:0000256" key="3">
    <source>
        <dbReference type="ARBA" id="ARBA00022519"/>
    </source>
</evidence>
<sequence length="290" mass="34647">MSKSILKFIFWSLSKLPFSALYLLSDALYLLIYYVFGYRKKVVLKNLRNSFPEKTELEIQQIAKKFYRYFPDLIVEAIKMADISEREVIKRIELLNPEEVYQHFDKGKAVIGVTAHYGNWELGIFRLSLMTENPRLVIYKPLNNKAFDEVYNGIRTRFGATMVPMKQILRHIVRLRNTPHISMFVADQTPVYQDSDYFMPFLNQEALVYTGTERIAKMTNSPVVYCHIGRKEKRGHYYCKFTTLVENPAEYAEHEITHIHNRFTEKMIRENPPYWLWTHNRWKRQRRNQA</sequence>
<evidence type="ECO:0000313" key="9">
    <source>
        <dbReference type="Proteomes" id="UP000651271"/>
    </source>
</evidence>
<keyword evidence="9" id="KW-1185">Reference proteome</keyword>
<keyword evidence="6 8" id="KW-0012">Acyltransferase</keyword>
<dbReference type="PANTHER" id="PTHR30606:SF10">
    <property type="entry name" value="PHOSPHATIDYLINOSITOL MANNOSIDE ACYLTRANSFERASE"/>
    <property type="match status" value="1"/>
</dbReference>
<keyword evidence="5 7" id="KW-0472">Membrane</keyword>
<keyword evidence="2" id="KW-1003">Cell membrane</keyword>
<dbReference type="Pfam" id="PF03279">
    <property type="entry name" value="Lip_A_acyltrans"/>
    <property type="match status" value="1"/>
</dbReference>
<evidence type="ECO:0000256" key="5">
    <source>
        <dbReference type="ARBA" id="ARBA00023136"/>
    </source>
</evidence>
<reference evidence="8 9" key="1">
    <citation type="submission" date="2020-08" db="EMBL/GenBank/DDBJ databases">
        <title>Sphingobacterium sp. DN04309 isolated from aquaculture water.</title>
        <authorList>
            <person name="Zhang M."/>
        </authorList>
    </citation>
    <scope>NUCLEOTIDE SEQUENCE [LARGE SCALE GENOMIC DNA]</scope>
    <source>
        <strain evidence="8 9">DN04309</strain>
    </source>
</reference>
<comment type="subcellular location">
    <subcellularLocation>
        <location evidence="1">Cell inner membrane</location>
    </subcellularLocation>
</comment>
<gene>
    <name evidence="8" type="ORF">H8B04_07125</name>
</gene>
<dbReference type="CDD" id="cd07984">
    <property type="entry name" value="LPLAT_LABLAT-like"/>
    <property type="match status" value="1"/>
</dbReference>
<organism evidence="8 9">
    <name type="scientific">Sphingobacterium litopenaei</name>
    <dbReference type="NCBI Taxonomy" id="2763500"/>
    <lineage>
        <taxon>Bacteria</taxon>
        <taxon>Pseudomonadati</taxon>
        <taxon>Bacteroidota</taxon>
        <taxon>Sphingobacteriia</taxon>
        <taxon>Sphingobacteriales</taxon>
        <taxon>Sphingobacteriaceae</taxon>
        <taxon>Sphingobacterium</taxon>
    </lineage>
</organism>
<keyword evidence="7" id="KW-1133">Transmembrane helix</keyword>
<dbReference type="Proteomes" id="UP000651271">
    <property type="component" value="Unassembled WGS sequence"/>
</dbReference>
<accession>A0ABR7YDE8</accession>
<comment type="caution">
    <text evidence="8">The sequence shown here is derived from an EMBL/GenBank/DDBJ whole genome shotgun (WGS) entry which is preliminary data.</text>
</comment>
<evidence type="ECO:0000256" key="1">
    <source>
        <dbReference type="ARBA" id="ARBA00004533"/>
    </source>
</evidence>